<dbReference type="Gene3D" id="3.50.50.60">
    <property type="entry name" value="FAD/NAD(P)-binding domain"/>
    <property type="match status" value="1"/>
</dbReference>
<dbReference type="Pfam" id="PF21688">
    <property type="entry name" value="FAD-depend_C"/>
    <property type="match status" value="1"/>
</dbReference>
<feature type="chain" id="PRO_5040953118" description="FAD/NAD(P)-binding domain-containing protein" evidence="2">
    <location>
        <begin position="27"/>
        <end position="414"/>
    </location>
</feature>
<dbReference type="EMBL" id="BRXZ01000636">
    <property type="protein sequence ID" value="GMH49509.1"/>
    <property type="molecule type" value="Genomic_DNA"/>
</dbReference>
<dbReference type="InterPro" id="IPR006076">
    <property type="entry name" value="FAD-dep_OxRdtase"/>
</dbReference>
<evidence type="ECO:0000256" key="2">
    <source>
        <dbReference type="SAM" id="SignalP"/>
    </source>
</evidence>
<feature type="region of interest" description="Disordered" evidence="1">
    <location>
        <begin position="135"/>
        <end position="157"/>
    </location>
</feature>
<name>A0A9W6ZFD6_9STRA</name>
<proteinExistence type="predicted"/>
<dbReference type="InterPro" id="IPR036188">
    <property type="entry name" value="FAD/NAD-bd_sf"/>
</dbReference>
<feature type="domain" description="FAD dependent oxidoreductase" evidence="3">
    <location>
        <begin position="167"/>
        <end position="221"/>
    </location>
</feature>
<evidence type="ECO:0000256" key="1">
    <source>
        <dbReference type="SAM" id="MobiDB-lite"/>
    </source>
</evidence>
<dbReference type="AlphaFoldDB" id="A0A9W6ZFD6"/>
<dbReference type="InterPro" id="IPR028348">
    <property type="entry name" value="FAD-binding_protein"/>
</dbReference>
<keyword evidence="6" id="KW-1185">Reference proteome</keyword>
<dbReference type="PANTHER" id="PTHR42842">
    <property type="entry name" value="FAD/NAD(P)-BINDING OXIDOREDUCTASE"/>
    <property type="match status" value="1"/>
</dbReference>
<dbReference type="SUPFAM" id="SSF51905">
    <property type="entry name" value="FAD/NAD(P)-binding domain"/>
    <property type="match status" value="1"/>
</dbReference>
<feature type="signal peptide" evidence="2">
    <location>
        <begin position="1"/>
        <end position="26"/>
    </location>
</feature>
<accession>A0A9W6ZFD6</accession>
<evidence type="ECO:0000313" key="5">
    <source>
        <dbReference type="EMBL" id="GMH49509.1"/>
    </source>
</evidence>
<feature type="domain" description="FAD-dependent protein C-terminal" evidence="4">
    <location>
        <begin position="312"/>
        <end position="405"/>
    </location>
</feature>
<dbReference type="InterPro" id="IPR049516">
    <property type="entry name" value="FAD-depend_C"/>
</dbReference>
<reference evidence="5" key="1">
    <citation type="submission" date="2022-07" db="EMBL/GenBank/DDBJ databases">
        <title>Genome analysis of Parmales, a sister group of diatoms, reveals the evolutionary specialization of diatoms from phago-mixotrophs to photoautotrophs.</title>
        <authorList>
            <person name="Ban H."/>
            <person name="Sato S."/>
            <person name="Yoshikawa S."/>
            <person name="Kazumasa Y."/>
            <person name="Nakamura Y."/>
            <person name="Ichinomiya M."/>
            <person name="Saitoh K."/>
            <person name="Sato N."/>
            <person name="Blanc-Mathieu R."/>
            <person name="Endo H."/>
            <person name="Kuwata A."/>
            <person name="Ogata H."/>
        </authorList>
    </citation>
    <scope>NUCLEOTIDE SEQUENCE</scope>
</reference>
<protein>
    <recommendedName>
        <fullName evidence="7">FAD/NAD(P)-binding domain-containing protein</fullName>
    </recommendedName>
</protein>
<evidence type="ECO:0000259" key="4">
    <source>
        <dbReference type="Pfam" id="PF21688"/>
    </source>
</evidence>
<comment type="caution">
    <text evidence="5">The sequence shown here is derived from an EMBL/GenBank/DDBJ whole genome shotgun (WGS) entry which is preliminary data.</text>
</comment>
<evidence type="ECO:0008006" key="7">
    <source>
        <dbReference type="Google" id="ProtNLM"/>
    </source>
</evidence>
<evidence type="ECO:0000259" key="3">
    <source>
        <dbReference type="Pfam" id="PF01266"/>
    </source>
</evidence>
<gene>
    <name evidence="5" type="ORF">TrRE_jg560</name>
</gene>
<keyword evidence="2" id="KW-0732">Signal</keyword>
<sequence length="414" mass="44187">MNLTRIMKLFSLSSFLVTLFLSSTNAFFQPTMKFPATLGNKHNTSPTSLHAASTYRCFDLHISVDDMLSGVLDSSNSKLRSEVVRALGSSSSVVVGEVSVVRYSFDSRRKVRQERGGPVWNVVADVEVEGKVREKRGRVEKRQNAPKKVPPPPLPTLSVPPSSLKSVIIIGSGPAGLFAALYLSRLPHIKATLLERGQPVESRGRDIGGLIHSGTMNPESNFAFGEGGAGTWSDGKLTTRIGRNSGGVRNVLERLVGYGADESILKDGAPHLGTDNLSSVNLMQYGPVWSRRVVTGKGPTDEANGSGGGRGGVPVASYRLATDEADDGGGGKRGCYSFCMCPGGQIVPASTSEGEVVVNGMSFSRRDSRFANSAVVVNLEPGDEVLKEWNDKYGVLGGIRFQEEVRGGRGEGEI</sequence>
<dbReference type="Proteomes" id="UP001165082">
    <property type="component" value="Unassembled WGS sequence"/>
</dbReference>
<organism evidence="5 6">
    <name type="scientific">Triparma retinervis</name>
    <dbReference type="NCBI Taxonomy" id="2557542"/>
    <lineage>
        <taxon>Eukaryota</taxon>
        <taxon>Sar</taxon>
        <taxon>Stramenopiles</taxon>
        <taxon>Ochrophyta</taxon>
        <taxon>Bolidophyceae</taxon>
        <taxon>Parmales</taxon>
        <taxon>Triparmaceae</taxon>
        <taxon>Triparma</taxon>
    </lineage>
</organism>
<dbReference type="Pfam" id="PF01266">
    <property type="entry name" value="DAO"/>
    <property type="match status" value="1"/>
</dbReference>
<dbReference type="PIRSF" id="PIRSF038984">
    <property type="entry name" value="FAD_binding_protein"/>
    <property type="match status" value="1"/>
</dbReference>
<evidence type="ECO:0000313" key="6">
    <source>
        <dbReference type="Proteomes" id="UP001165082"/>
    </source>
</evidence>
<dbReference type="PANTHER" id="PTHR42842:SF3">
    <property type="entry name" value="FAD_NAD(P)-BINDING OXIDOREDUCTASE FAMILY PROTEIN"/>
    <property type="match status" value="1"/>
</dbReference>
<dbReference type="OrthoDB" id="2690153at2759"/>